<keyword evidence="1" id="KW-0677">Repeat</keyword>
<feature type="transmembrane region" description="Helical" evidence="4">
    <location>
        <begin position="332"/>
        <end position="357"/>
    </location>
</feature>
<feature type="transmembrane region" description="Helical" evidence="4">
    <location>
        <begin position="306"/>
        <end position="326"/>
    </location>
</feature>
<evidence type="ECO:0000256" key="4">
    <source>
        <dbReference type="SAM" id="Phobius"/>
    </source>
</evidence>
<dbReference type="Gene3D" id="1.25.40.10">
    <property type="entry name" value="Tetratricopeptide repeat domain"/>
    <property type="match status" value="1"/>
</dbReference>
<protein>
    <recommendedName>
        <fullName evidence="7">Tetratricopeptide repeat protein</fullName>
    </recommendedName>
</protein>
<dbReference type="SUPFAM" id="SSF48452">
    <property type="entry name" value="TPR-like"/>
    <property type="match status" value="1"/>
</dbReference>
<sequence length="644" mass="71551">MWLVSSLFHGDGLWSPSFPVAVLMGLLCAYVWARAKPWVSPNRANQKEYILLEDLTNAKSFLSNLHDTLWSSKPQNSESISKAGEDVLLQRTASRMKDGRRRTSESITGTLTIGKHVEPKEVNRLRRKMRTLGQKEHVYQIVESSVLLQARLPITSSLLGQAFEVARRAMAHDPLATLQLGSWGVIMQSEGELKLLRLEDGDVPVLLDSFREEDQDLRVEGLFLRGVQMRAVIGETSAVLRSKTLLKDEAGCIDALIVWPPLVTLEKASLLYATKIVEFKGVTAAVRSNLVPVSFKRKPKDEDHTGLFLAAALAFIVAIMPRTFWLPVLGKIGMVFLPVFQLAAVILGWNLGHFLLLGEWPSTGGDREVTLDSEDEVKEFGANLFKYVTPWDSAVRMEMGDLERQLAKKLESQPSVSNAGIYAQQADYRTEFWRKGVGEMDQAIEIEPQNELPFRIRGCIKGLAGDYEGGLKDLNQALNLKPNDVLALIDRGVFRFLSGDFVGAFADLDEAIKLDPAQPPDVLKFRDAIAKILADLEELAKLREENPRLKAELEALRAKAAADLEAAQAKAAADLEASQAKAAADLEALRAKTEAEAEELRTNTQRLQQDLNKAQETLRNMPSNQVHGDFAQPAMEGYLFHSFV</sequence>
<reference evidence="5" key="1">
    <citation type="submission" date="2020-06" db="EMBL/GenBank/DDBJ databases">
        <title>WGS assembly of Ceratodon purpureus strain R40.</title>
        <authorList>
            <person name="Carey S.B."/>
            <person name="Jenkins J."/>
            <person name="Shu S."/>
            <person name="Lovell J.T."/>
            <person name="Sreedasyam A."/>
            <person name="Maumus F."/>
            <person name="Tiley G.P."/>
            <person name="Fernandez-Pozo N."/>
            <person name="Barry K."/>
            <person name="Chen C."/>
            <person name="Wang M."/>
            <person name="Lipzen A."/>
            <person name="Daum C."/>
            <person name="Saski C.A."/>
            <person name="Payton A.C."/>
            <person name="Mcbreen J.C."/>
            <person name="Conrad R.E."/>
            <person name="Kollar L.M."/>
            <person name="Olsson S."/>
            <person name="Huttunen S."/>
            <person name="Landis J.B."/>
            <person name="Wickett N.J."/>
            <person name="Johnson M.G."/>
            <person name="Rensing S.A."/>
            <person name="Grimwood J."/>
            <person name="Schmutz J."/>
            <person name="Mcdaniel S.F."/>
        </authorList>
    </citation>
    <scope>NUCLEOTIDE SEQUENCE</scope>
    <source>
        <strain evidence="5">R40</strain>
    </source>
</reference>
<dbReference type="PANTHER" id="PTHR44858">
    <property type="entry name" value="TETRATRICOPEPTIDE REPEAT PROTEIN 6"/>
    <property type="match status" value="1"/>
</dbReference>
<keyword evidence="4" id="KW-0472">Membrane</keyword>
<gene>
    <name evidence="5" type="ORF">KC19_10G086300</name>
</gene>
<dbReference type="InterPro" id="IPR019734">
    <property type="entry name" value="TPR_rpt"/>
</dbReference>
<evidence type="ECO:0008006" key="7">
    <source>
        <dbReference type="Google" id="ProtNLM"/>
    </source>
</evidence>
<keyword evidence="6" id="KW-1185">Reference proteome</keyword>
<keyword evidence="4" id="KW-1133">Transmembrane helix</keyword>
<dbReference type="AlphaFoldDB" id="A0A8T0GN73"/>
<dbReference type="SUPFAM" id="SSF47162">
    <property type="entry name" value="Apolipoprotein"/>
    <property type="match status" value="1"/>
</dbReference>
<feature type="coiled-coil region" evidence="3">
    <location>
        <begin position="532"/>
        <end position="617"/>
    </location>
</feature>
<evidence type="ECO:0000256" key="3">
    <source>
        <dbReference type="SAM" id="Coils"/>
    </source>
</evidence>
<name>A0A8T0GN73_CERPU</name>
<dbReference type="PANTHER" id="PTHR44858:SF1">
    <property type="entry name" value="UDP-N-ACETYLGLUCOSAMINE--PEPTIDE N-ACETYLGLUCOSAMINYLTRANSFERASE SPINDLY-RELATED"/>
    <property type="match status" value="1"/>
</dbReference>
<comment type="caution">
    <text evidence="5">The sequence shown here is derived from an EMBL/GenBank/DDBJ whole genome shotgun (WGS) entry which is preliminary data.</text>
</comment>
<accession>A0A8T0GN73</accession>
<keyword evidence="3" id="KW-0175">Coiled coil</keyword>
<proteinExistence type="predicted"/>
<evidence type="ECO:0000313" key="6">
    <source>
        <dbReference type="Proteomes" id="UP000822688"/>
    </source>
</evidence>
<evidence type="ECO:0000313" key="5">
    <source>
        <dbReference type="EMBL" id="KAG0559198.1"/>
    </source>
</evidence>
<keyword evidence="4" id="KW-0812">Transmembrane</keyword>
<dbReference type="Proteomes" id="UP000822688">
    <property type="component" value="Chromosome 10"/>
</dbReference>
<keyword evidence="2" id="KW-0802">TPR repeat</keyword>
<evidence type="ECO:0000256" key="1">
    <source>
        <dbReference type="ARBA" id="ARBA00022737"/>
    </source>
</evidence>
<organism evidence="5 6">
    <name type="scientific">Ceratodon purpureus</name>
    <name type="common">Fire moss</name>
    <name type="synonym">Dicranum purpureum</name>
    <dbReference type="NCBI Taxonomy" id="3225"/>
    <lineage>
        <taxon>Eukaryota</taxon>
        <taxon>Viridiplantae</taxon>
        <taxon>Streptophyta</taxon>
        <taxon>Embryophyta</taxon>
        <taxon>Bryophyta</taxon>
        <taxon>Bryophytina</taxon>
        <taxon>Bryopsida</taxon>
        <taxon>Dicranidae</taxon>
        <taxon>Pseudoditrichales</taxon>
        <taxon>Ditrichaceae</taxon>
        <taxon>Ceratodon</taxon>
    </lineage>
</organism>
<dbReference type="EMBL" id="CM026431">
    <property type="protein sequence ID" value="KAG0559198.1"/>
    <property type="molecule type" value="Genomic_DNA"/>
</dbReference>
<dbReference type="SMART" id="SM00028">
    <property type="entry name" value="TPR"/>
    <property type="match status" value="2"/>
</dbReference>
<evidence type="ECO:0000256" key="2">
    <source>
        <dbReference type="ARBA" id="ARBA00022803"/>
    </source>
</evidence>
<dbReference type="InterPro" id="IPR050498">
    <property type="entry name" value="Ycf3"/>
</dbReference>
<dbReference type="InterPro" id="IPR011990">
    <property type="entry name" value="TPR-like_helical_dom_sf"/>
</dbReference>
<feature type="transmembrane region" description="Helical" evidence="4">
    <location>
        <begin position="12"/>
        <end position="33"/>
    </location>
</feature>